<feature type="compositionally biased region" description="Polar residues" evidence="1">
    <location>
        <begin position="31"/>
        <end position="40"/>
    </location>
</feature>
<comment type="caution">
    <text evidence="2">The sequence shown here is derived from an EMBL/GenBank/DDBJ whole genome shotgun (WGS) entry which is preliminary data.</text>
</comment>
<name>A0ABQ8FYK4_9PEZI</name>
<feature type="compositionally biased region" description="Polar residues" evidence="1">
    <location>
        <begin position="47"/>
        <end position="77"/>
    </location>
</feature>
<keyword evidence="3" id="KW-1185">Reference proteome</keyword>
<accession>A0ABQ8FYK4</accession>
<gene>
    <name evidence="2" type="ORF">B0J12DRAFT_678233</name>
</gene>
<evidence type="ECO:0000256" key="1">
    <source>
        <dbReference type="SAM" id="MobiDB-lite"/>
    </source>
</evidence>
<organism evidence="2 3">
    <name type="scientific">Macrophomina phaseolina</name>
    <dbReference type="NCBI Taxonomy" id="35725"/>
    <lineage>
        <taxon>Eukaryota</taxon>
        <taxon>Fungi</taxon>
        <taxon>Dikarya</taxon>
        <taxon>Ascomycota</taxon>
        <taxon>Pezizomycotina</taxon>
        <taxon>Dothideomycetes</taxon>
        <taxon>Dothideomycetes incertae sedis</taxon>
        <taxon>Botryosphaeriales</taxon>
        <taxon>Botryosphaeriaceae</taxon>
        <taxon>Macrophomina</taxon>
    </lineage>
</organism>
<dbReference type="EMBL" id="JAGTJR010000035">
    <property type="protein sequence ID" value="KAH7036383.1"/>
    <property type="molecule type" value="Genomic_DNA"/>
</dbReference>
<evidence type="ECO:0000313" key="3">
    <source>
        <dbReference type="Proteomes" id="UP000774617"/>
    </source>
</evidence>
<reference evidence="2 3" key="1">
    <citation type="journal article" date="2021" name="Nat. Commun.">
        <title>Genetic determinants of endophytism in the Arabidopsis root mycobiome.</title>
        <authorList>
            <person name="Mesny F."/>
            <person name="Miyauchi S."/>
            <person name="Thiergart T."/>
            <person name="Pickel B."/>
            <person name="Atanasova L."/>
            <person name="Karlsson M."/>
            <person name="Huettel B."/>
            <person name="Barry K.W."/>
            <person name="Haridas S."/>
            <person name="Chen C."/>
            <person name="Bauer D."/>
            <person name="Andreopoulos W."/>
            <person name="Pangilinan J."/>
            <person name="LaButti K."/>
            <person name="Riley R."/>
            <person name="Lipzen A."/>
            <person name="Clum A."/>
            <person name="Drula E."/>
            <person name="Henrissat B."/>
            <person name="Kohler A."/>
            <person name="Grigoriev I.V."/>
            <person name="Martin F.M."/>
            <person name="Hacquard S."/>
        </authorList>
    </citation>
    <scope>NUCLEOTIDE SEQUENCE [LARGE SCALE GENOMIC DNA]</scope>
    <source>
        <strain evidence="2 3">MPI-SDFR-AT-0080</strain>
    </source>
</reference>
<proteinExistence type="predicted"/>
<evidence type="ECO:0000313" key="2">
    <source>
        <dbReference type="EMBL" id="KAH7036383.1"/>
    </source>
</evidence>
<sequence length="456" mass="50725">MQAHHMLQRLLSAPLNQNVLKHCLERPLRRSASTESSARNSEIPRATPSSPHTSTNEQNQYTDDGSITFRNRMSDGSSKPRPLPLPPLMDPIALSARERWTEPKKPAPTRKEDLTPFQRKLYTNPYAHALATPIRTDRSTATHQPNFHLVSLHAHAHPTTSIPHLIPTHLALAAQPSASSKNKPVLSSLPPAAYTLLRLPHLRHLTHTRNNRWRSALNLRLEGKLPAPSTCSKDLYWRPDMPTHILALLRATAFRRLQWCFARSGGGGMLVRLPAQPEAPSPSSESAITLSSRLSAIPDAGALLFLTHTTRRETREAQARVRAALDAGDAAVDVIVKIRDASRRALKEAVLPRAWGSWETGGPRLHPGVLYGSLEYPSIKYRQRFGERDEGGQGEVVEREIPVYDLAELLGEERLGELLEGSAWRGEVAVVLREKETTIGAHHALMQLQDYVIESV</sequence>
<feature type="region of interest" description="Disordered" evidence="1">
    <location>
        <begin position="26"/>
        <end position="89"/>
    </location>
</feature>
<dbReference type="Proteomes" id="UP000774617">
    <property type="component" value="Unassembled WGS sequence"/>
</dbReference>
<protein>
    <submittedName>
        <fullName evidence="2">Uncharacterized protein</fullName>
    </submittedName>
</protein>